<dbReference type="AlphaFoldDB" id="A0A150GQ64"/>
<protein>
    <submittedName>
        <fullName evidence="2">Uncharacterized protein</fullName>
    </submittedName>
</protein>
<reference evidence="3" key="1">
    <citation type="journal article" date="2016" name="Nat. Commun.">
        <title>The Gonium pectorale genome demonstrates co-option of cell cycle regulation during the evolution of multicellularity.</title>
        <authorList>
            <person name="Hanschen E.R."/>
            <person name="Marriage T.N."/>
            <person name="Ferris P.J."/>
            <person name="Hamaji T."/>
            <person name="Toyoda A."/>
            <person name="Fujiyama A."/>
            <person name="Neme R."/>
            <person name="Noguchi H."/>
            <person name="Minakuchi Y."/>
            <person name="Suzuki M."/>
            <person name="Kawai-Toyooka H."/>
            <person name="Smith D.R."/>
            <person name="Sparks H."/>
            <person name="Anderson J."/>
            <person name="Bakaric R."/>
            <person name="Luria V."/>
            <person name="Karger A."/>
            <person name="Kirschner M.W."/>
            <person name="Durand P.M."/>
            <person name="Michod R.E."/>
            <person name="Nozaki H."/>
            <person name="Olson B.J."/>
        </authorList>
    </citation>
    <scope>NUCLEOTIDE SEQUENCE [LARGE SCALE GENOMIC DNA]</scope>
    <source>
        <strain evidence="3">NIES-2863</strain>
    </source>
</reference>
<dbReference type="OrthoDB" id="515052at2759"/>
<name>A0A150GQ64_GONPE</name>
<dbReference type="STRING" id="33097.A0A150GQ64"/>
<organism evidence="2 3">
    <name type="scientific">Gonium pectorale</name>
    <name type="common">Green alga</name>
    <dbReference type="NCBI Taxonomy" id="33097"/>
    <lineage>
        <taxon>Eukaryota</taxon>
        <taxon>Viridiplantae</taxon>
        <taxon>Chlorophyta</taxon>
        <taxon>core chlorophytes</taxon>
        <taxon>Chlorophyceae</taxon>
        <taxon>CS clade</taxon>
        <taxon>Chlamydomonadales</taxon>
        <taxon>Volvocaceae</taxon>
        <taxon>Gonium</taxon>
    </lineage>
</organism>
<feature type="region of interest" description="Disordered" evidence="1">
    <location>
        <begin position="169"/>
        <end position="208"/>
    </location>
</feature>
<keyword evidence="3" id="KW-1185">Reference proteome</keyword>
<feature type="compositionally biased region" description="Low complexity" evidence="1">
    <location>
        <begin position="173"/>
        <end position="184"/>
    </location>
</feature>
<evidence type="ECO:0000313" key="2">
    <source>
        <dbReference type="EMBL" id="KXZ51882.1"/>
    </source>
</evidence>
<evidence type="ECO:0000256" key="1">
    <source>
        <dbReference type="SAM" id="MobiDB-lite"/>
    </source>
</evidence>
<dbReference type="EMBL" id="LSYV01000012">
    <property type="protein sequence ID" value="KXZ51882.1"/>
    <property type="molecule type" value="Genomic_DNA"/>
</dbReference>
<evidence type="ECO:0000313" key="3">
    <source>
        <dbReference type="Proteomes" id="UP000075714"/>
    </source>
</evidence>
<accession>A0A150GQ64</accession>
<comment type="caution">
    <text evidence="2">The sequence shown here is derived from an EMBL/GenBank/DDBJ whole genome shotgun (WGS) entry which is preliminary data.</text>
</comment>
<gene>
    <name evidence="2" type="ORF">GPECTOR_11g317</name>
</gene>
<proteinExistence type="predicted"/>
<dbReference type="Proteomes" id="UP000075714">
    <property type="component" value="Unassembled WGS sequence"/>
</dbReference>
<sequence>MLSVATNKIRAEGPRLLHPRWSSSPAPGLLDTLLWFLSAFAAITQSWRDSAAHRNWRVSPWLGRGYTSRFPRAYLAAVEEPFDCHDNTARSVGIRERNENTLPYIAWVFGHSVHTLRTVSSVADAARALAWLFGPGALPAIGLPPLQIPDKSVPPELVRRLERLAARRRRGAAEAAGTGAGAAAQEEDEPNTVGAGGPGAGAQCDGEDGDADPYAVALAFSLHPTY</sequence>